<evidence type="ECO:0000313" key="1">
    <source>
        <dbReference type="EMBL" id="MEQ2167532.1"/>
    </source>
</evidence>
<dbReference type="EMBL" id="JAHRIO010030210">
    <property type="protein sequence ID" value="MEQ2167532.1"/>
    <property type="molecule type" value="Genomic_DNA"/>
</dbReference>
<protein>
    <submittedName>
        <fullName evidence="1">Uncharacterized protein</fullName>
    </submittedName>
</protein>
<organism evidence="1 2">
    <name type="scientific">Goodea atripinnis</name>
    <dbReference type="NCBI Taxonomy" id="208336"/>
    <lineage>
        <taxon>Eukaryota</taxon>
        <taxon>Metazoa</taxon>
        <taxon>Chordata</taxon>
        <taxon>Craniata</taxon>
        <taxon>Vertebrata</taxon>
        <taxon>Euteleostomi</taxon>
        <taxon>Actinopterygii</taxon>
        <taxon>Neopterygii</taxon>
        <taxon>Teleostei</taxon>
        <taxon>Neoteleostei</taxon>
        <taxon>Acanthomorphata</taxon>
        <taxon>Ovalentaria</taxon>
        <taxon>Atherinomorphae</taxon>
        <taxon>Cyprinodontiformes</taxon>
        <taxon>Goodeidae</taxon>
        <taxon>Goodea</taxon>
    </lineage>
</organism>
<proteinExistence type="predicted"/>
<dbReference type="Proteomes" id="UP001476798">
    <property type="component" value="Unassembled WGS sequence"/>
</dbReference>
<evidence type="ECO:0000313" key="2">
    <source>
        <dbReference type="Proteomes" id="UP001476798"/>
    </source>
</evidence>
<comment type="caution">
    <text evidence="1">The sequence shown here is derived from an EMBL/GenBank/DDBJ whole genome shotgun (WGS) entry which is preliminary data.</text>
</comment>
<gene>
    <name evidence="1" type="ORF">GOODEAATRI_005071</name>
</gene>
<sequence>MMIAVSPVQSFHFSFLLKGSGLFLHPPAVICFVTLLCGCKVEASHSCTSAWLQGPRSCRLQ</sequence>
<keyword evidence="2" id="KW-1185">Reference proteome</keyword>
<reference evidence="1 2" key="1">
    <citation type="submission" date="2021-06" db="EMBL/GenBank/DDBJ databases">
        <authorList>
            <person name="Palmer J.M."/>
        </authorList>
    </citation>
    <scope>NUCLEOTIDE SEQUENCE [LARGE SCALE GENOMIC DNA]</scope>
    <source>
        <strain evidence="1 2">GA_2019</strain>
        <tissue evidence="1">Muscle</tissue>
    </source>
</reference>
<accession>A0ABV0NBA8</accession>
<name>A0ABV0NBA8_9TELE</name>
<feature type="non-terminal residue" evidence="1">
    <location>
        <position position="61"/>
    </location>
</feature>